<evidence type="ECO:0000313" key="1">
    <source>
        <dbReference type="EMBL" id="EYC41853.1"/>
    </source>
</evidence>
<reference evidence="2" key="1">
    <citation type="journal article" date="2015" name="Nat. Genet.">
        <title>The genome and transcriptome of the zoonotic hookworm Ancylostoma ceylanicum identify infection-specific gene families.</title>
        <authorList>
            <person name="Schwarz E.M."/>
            <person name="Hu Y."/>
            <person name="Antoshechkin I."/>
            <person name="Miller M.M."/>
            <person name="Sternberg P.W."/>
            <person name="Aroian R.V."/>
        </authorList>
    </citation>
    <scope>NUCLEOTIDE SEQUENCE</scope>
    <source>
        <strain evidence="2">HY135</strain>
    </source>
</reference>
<name>A0A016WS43_9BILA</name>
<sequence length="76" mass="8788">MLSLGLESLLRVTSKKNEIIEIYNSHPLPDFDILRDAYDGIVLLRIGEKRRKEDMVIEEDNVALGKSIAIFYFKCM</sequence>
<gene>
    <name evidence="1" type="primary">Acey_s0552.g3329</name>
    <name evidence="1" type="ORF">Y032_0552g3329</name>
</gene>
<dbReference type="Proteomes" id="UP000024635">
    <property type="component" value="Unassembled WGS sequence"/>
</dbReference>
<comment type="caution">
    <text evidence="1">The sequence shown here is derived from an EMBL/GenBank/DDBJ whole genome shotgun (WGS) entry which is preliminary data.</text>
</comment>
<proteinExistence type="predicted"/>
<evidence type="ECO:0000313" key="2">
    <source>
        <dbReference type="Proteomes" id="UP000024635"/>
    </source>
</evidence>
<dbReference type="EMBL" id="JARK01000152">
    <property type="protein sequence ID" value="EYC41853.1"/>
    <property type="molecule type" value="Genomic_DNA"/>
</dbReference>
<accession>A0A016WS43</accession>
<keyword evidence="2" id="KW-1185">Reference proteome</keyword>
<dbReference type="AlphaFoldDB" id="A0A016WS43"/>
<protein>
    <submittedName>
        <fullName evidence="1">Uncharacterized protein</fullName>
    </submittedName>
</protein>
<organism evidence="1 2">
    <name type="scientific">Ancylostoma ceylanicum</name>
    <dbReference type="NCBI Taxonomy" id="53326"/>
    <lineage>
        <taxon>Eukaryota</taxon>
        <taxon>Metazoa</taxon>
        <taxon>Ecdysozoa</taxon>
        <taxon>Nematoda</taxon>
        <taxon>Chromadorea</taxon>
        <taxon>Rhabditida</taxon>
        <taxon>Rhabditina</taxon>
        <taxon>Rhabditomorpha</taxon>
        <taxon>Strongyloidea</taxon>
        <taxon>Ancylostomatidae</taxon>
        <taxon>Ancylostomatinae</taxon>
        <taxon>Ancylostoma</taxon>
    </lineage>
</organism>